<dbReference type="GO" id="GO:0044183">
    <property type="term" value="F:protein folding chaperone"/>
    <property type="evidence" value="ECO:0007669"/>
    <property type="project" value="TreeGrafter"/>
</dbReference>
<dbReference type="InterPro" id="IPR027304">
    <property type="entry name" value="Trigger_fact/SurA_dom_sf"/>
</dbReference>
<evidence type="ECO:0000256" key="5">
    <source>
        <dbReference type="ARBA" id="ARBA00016902"/>
    </source>
</evidence>
<organism evidence="13 14">
    <name type="scientific">Candidatus Beckwithbacteria bacterium RBG_13_42_9</name>
    <dbReference type="NCBI Taxonomy" id="1797457"/>
    <lineage>
        <taxon>Bacteria</taxon>
        <taxon>Candidatus Beckwithiibacteriota</taxon>
    </lineage>
</organism>
<dbReference type="GO" id="GO:0003755">
    <property type="term" value="F:peptidyl-prolyl cis-trans isomerase activity"/>
    <property type="evidence" value="ECO:0007669"/>
    <property type="project" value="UniProtKB-KW"/>
</dbReference>
<evidence type="ECO:0000256" key="10">
    <source>
        <dbReference type="SAM" id="MobiDB-lite"/>
    </source>
</evidence>
<comment type="catalytic activity">
    <reaction evidence="1">
        <text>[protein]-peptidylproline (omega=180) = [protein]-peptidylproline (omega=0)</text>
        <dbReference type="Rhea" id="RHEA:16237"/>
        <dbReference type="Rhea" id="RHEA-COMP:10747"/>
        <dbReference type="Rhea" id="RHEA-COMP:10748"/>
        <dbReference type="ChEBI" id="CHEBI:83833"/>
        <dbReference type="ChEBI" id="CHEBI:83834"/>
        <dbReference type="EC" id="5.2.1.8"/>
    </reaction>
</comment>
<dbReference type="Pfam" id="PF05698">
    <property type="entry name" value="Trigger_C"/>
    <property type="match status" value="1"/>
</dbReference>
<dbReference type="Proteomes" id="UP000177006">
    <property type="component" value="Unassembled WGS sequence"/>
</dbReference>
<dbReference type="SUPFAM" id="SSF109998">
    <property type="entry name" value="Triger factor/SurA peptide-binding domain-like"/>
    <property type="match status" value="1"/>
</dbReference>
<dbReference type="Pfam" id="PF05697">
    <property type="entry name" value="Trigger_N"/>
    <property type="match status" value="1"/>
</dbReference>
<feature type="domain" description="Trigger factor C-terminal" evidence="12">
    <location>
        <begin position="172"/>
        <end position="309"/>
    </location>
</feature>
<dbReference type="Gene3D" id="3.30.70.1050">
    <property type="entry name" value="Trigger factor ribosome-binding domain"/>
    <property type="match status" value="1"/>
</dbReference>
<dbReference type="InterPro" id="IPR008881">
    <property type="entry name" value="Trigger_fac_ribosome-bd_bac"/>
</dbReference>
<dbReference type="GO" id="GO:0015031">
    <property type="term" value="P:protein transport"/>
    <property type="evidence" value="ECO:0007669"/>
    <property type="project" value="InterPro"/>
</dbReference>
<sequence length="311" mass="35138">MPAKPKSTKPIAPKSDSKPKLTWLPNKTFELTLTIPKEEVKKTYGQVLSLLAKDTAVKGFRQGKAPEKLVEEKVGKSHVYEHVVQELVTGKYLEALKKHQLKPIISPKVSMVSMKDGEDWAFKATACEMPEIKLGKWEEAVKGVNATAKIWTPASGKPATPESKAGDQVQTQPESEDKKIAKIFDALLKEAQVDLSQILIDDETNRMLSKLLDQVNKLGMTIDQYLASEHKTSDQLRQEYRELAERTLKLEFILAEIGQEKNFAVTEKEVELMIQAVPDEKSRQNLQTPEQKTYIASILRKRKTIDFLLKL</sequence>
<dbReference type="PANTHER" id="PTHR30560:SF3">
    <property type="entry name" value="TRIGGER FACTOR-LIKE PROTEIN TIG, CHLOROPLASTIC"/>
    <property type="match status" value="1"/>
</dbReference>
<dbReference type="InterPro" id="IPR036611">
    <property type="entry name" value="Trigger_fac_ribosome-bd_sf"/>
</dbReference>
<dbReference type="GO" id="GO:0043022">
    <property type="term" value="F:ribosome binding"/>
    <property type="evidence" value="ECO:0007669"/>
    <property type="project" value="TreeGrafter"/>
</dbReference>
<name>A0A1F5E5E2_9BACT</name>
<evidence type="ECO:0000259" key="11">
    <source>
        <dbReference type="Pfam" id="PF05697"/>
    </source>
</evidence>
<feature type="domain" description="Trigger factor ribosome-binding bacterial" evidence="11">
    <location>
        <begin position="26"/>
        <end position="139"/>
    </location>
</feature>
<evidence type="ECO:0000256" key="7">
    <source>
        <dbReference type="ARBA" id="ARBA00023186"/>
    </source>
</evidence>
<evidence type="ECO:0000256" key="2">
    <source>
        <dbReference type="ARBA" id="ARBA00004496"/>
    </source>
</evidence>
<evidence type="ECO:0000313" key="14">
    <source>
        <dbReference type="Proteomes" id="UP000177006"/>
    </source>
</evidence>
<dbReference type="AlphaFoldDB" id="A0A1F5E5E2"/>
<dbReference type="InterPro" id="IPR008880">
    <property type="entry name" value="Trigger_fac_C"/>
</dbReference>
<comment type="caution">
    <text evidence="13">The sequence shown here is derived from an EMBL/GenBank/DDBJ whole genome shotgun (WGS) entry which is preliminary data.</text>
</comment>
<comment type="subcellular location">
    <subcellularLocation>
        <location evidence="2">Cytoplasm</location>
    </subcellularLocation>
</comment>
<dbReference type="SUPFAM" id="SSF102735">
    <property type="entry name" value="Trigger factor ribosome-binding domain"/>
    <property type="match status" value="1"/>
</dbReference>
<comment type="similarity">
    <text evidence="3">Belongs to the FKBP-type PPIase family. Tig subfamily.</text>
</comment>
<dbReference type="Gene3D" id="1.10.3120.10">
    <property type="entry name" value="Trigger factor, C-terminal domain"/>
    <property type="match status" value="1"/>
</dbReference>
<evidence type="ECO:0000256" key="6">
    <source>
        <dbReference type="ARBA" id="ARBA00023110"/>
    </source>
</evidence>
<accession>A0A1F5E5E2</accession>
<dbReference type="GO" id="GO:0051083">
    <property type="term" value="P:'de novo' cotranslational protein folding"/>
    <property type="evidence" value="ECO:0007669"/>
    <property type="project" value="TreeGrafter"/>
</dbReference>
<evidence type="ECO:0000256" key="3">
    <source>
        <dbReference type="ARBA" id="ARBA00005464"/>
    </source>
</evidence>
<proteinExistence type="inferred from homology"/>
<evidence type="ECO:0000256" key="9">
    <source>
        <dbReference type="ARBA" id="ARBA00029986"/>
    </source>
</evidence>
<evidence type="ECO:0000256" key="8">
    <source>
        <dbReference type="ARBA" id="ARBA00023235"/>
    </source>
</evidence>
<evidence type="ECO:0000313" key="13">
    <source>
        <dbReference type="EMBL" id="OGD62593.1"/>
    </source>
</evidence>
<dbReference type="PANTHER" id="PTHR30560">
    <property type="entry name" value="TRIGGER FACTOR CHAPERONE AND PEPTIDYL-PROLYL CIS/TRANS ISOMERASE"/>
    <property type="match status" value="1"/>
</dbReference>
<dbReference type="GO" id="GO:0005737">
    <property type="term" value="C:cytoplasm"/>
    <property type="evidence" value="ECO:0007669"/>
    <property type="project" value="UniProtKB-SubCell"/>
</dbReference>
<dbReference type="InterPro" id="IPR005215">
    <property type="entry name" value="Trig_fac"/>
</dbReference>
<evidence type="ECO:0000256" key="4">
    <source>
        <dbReference type="ARBA" id="ARBA00013194"/>
    </source>
</evidence>
<protein>
    <recommendedName>
        <fullName evidence="5">Trigger factor</fullName>
        <ecNumber evidence="4">5.2.1.8</ecNumber>
    </recommendedName>
    <alternativeName>
        <fullName evidence="9">PPIase</fullName>
    </alternativeName>
</protein>
<dbReference type="InterPro" id="IPR037041">
    <property type="entry name" value="Trigger_fac_C_sf"/>
</dbReference>
<feature type="region of interest" description="Disordered" evidence="10">
    <location>
        <begin position="152"/>
        <end position="174"/>
    </location>
</feature>
<keyword evidence="7" id="KW-0143">Chaperone</keyword>
<gene>
    <name evidence="13" type="ORF">A2160_06180</name>
</gene>
<keyword evidence="6" id="KW-0697">Rotamase</keyword>
<dbReference type="GO" id="GO:0043335">
    <property type="term" value="P:protein unfolding"/>
    <property type="evidence" value="ECO:0007669"/>
    <property type="project" value="TreeGrafter"/>
</dbReference>
<keyword evidence="8" id="KW-0413">Isomerase</keyword>
<reference evidence="13 14" key="1">
    <citation type="journal article" date="2016" name="Nat. Commun.">
        <title>Thousands of microbial genomes shed light on interconnected biogeochemical processes in an aquifer system.</title>
        <authorList>
            <person name="Anantharaman K."/>
            <person name="Brown C.T."/>
            <person name="Hug L.A."/>
            <person name="Sharon I."/>
            <person name="Castelle C.J."/>
            <person name="Probst A.J."/>
            <person name="Thomas B.C."/>
            <person name="Singh A."/>
            <person name="Wilkins M.J."/>
            <person name="Karaoz U."/>
            <person name="Brodie E.L."/>
            <person name="Williams K.H."/>
            <person name="Hubbard S.S."/>
            <person name="Banfield J.F."/>
        </authorList>
    </citation>
    <scope>NUCLEOTIDE SEQUENCE [LARGE SCALE GENOMIC DNA]</scope>
</reference>
<evidence type="ECO:0000256" key="1">
    <source>
        <dbReference type="ARBA" id="ARBA00000971"/>
    </source>
</evidence>
<feature type="region of interest" description="Disordered" evidence="10">
    <location>
        <begin position="1"/>
        <end position="20"/>
    </location>
</feature>
<dbReference type="STRING" id="1797457.A2160_06180"/>
<evidence type="ECO:0000259" key="12">
    <source>
        <dbReference type="Pfam" id="PF05698"/>
    </source>
</evidence>
<dbReference type="EMBL" id="MEZK01000020">
    <property type="protein sequence ID" value="OGD62593.1"/>
    <property type="molecule type" value="Genomic_DNA"/>
</dbReference>
<dbReference type="EC" id="5.2.1.8" evidence="4"/>